<accession>A0A7C0U6Y5</accession>
<dbReference type="PROSITE" id="PS51898">
    <property type="entry name" value="TYR_RECOMBINASE"/>
    <property type="match status" value="1"/>
</dbReference>
<dbReference type="Proteomes" id="UP000885690">
    <property type="component" value="Unassembled WGS sequence"/>
</dbReference>
<name>A0A7C0U6Y5_9BACT</name>
<sequence>MNSRQLHKMALLALHCGLRAGEIFNLTWGDVDLKEGTLLIRDPKNRTNRVAYMTEEVKAMFKAKDKGEPGELVFKSKKGGRIREIYNSFDRVVNALGLNEGK</sequence>
<gene>
    <name evidence="3" type="ORF">ENF32_04300</name>
</gene>
<dbReference type="GO" id="GO:0015074">
    <property type="term" value="P:DNA integration"/>
    <property type="evidence" value="ECO:0007669"/>
    <property type="project" value="InterPro"/>
</dbReference>
<dbReference type="GO" id="GO:0006310">
    <property type="term" value="P:DNA recombination"/>
    <property type="evidence" value="ECO:0007669"/>
    <property type="project" value="UniProtKB-KW"/>
</dbReference>
<dbReference type="GO" id="GO:0003677">
    <property type="term" value="F:DNA binding"/>
    <property type="evidence" value="ECO:0007669"/>
    <property type="project" value="InterPro"/>
</dbReference>
<proteinExistence type="predicted"/>
<evidence type="ECO:0000313" key="3">
    <source>
        <dbReference type="EMBL" id="HDD53270.1"/>
    </source>
</evidence>
<evidence type="ECO:0000256" key="1">
    <source>
        <dbReference type="ARBA" id="ARBA00023172"/>
    </source>
</evidence>
<dbReference type="SUPFAM" id="SSF56349">
    <property type="entry name" value="DNA breaking-rejoining enzymes"/>
    <property type="match status" value="1"/>
</dbReference>
<reference evidence="3" key="1">
    <citation type="journal article" date="2020" name="mSystems">
        <title>Genome- and Community-Level Interaction Insights into Carbon Utilization and Element Cycling Functions of Hydrothermarchaeota in Hydrothermal Sediment.</title>
        <authorList>
            <person name="Zhou Z."/>
            <person name="Liu Y."/>
            <person name="Xu W."/>
            <person name="Pan J."/>
            <person name="Luo Z.H."/>
            <person name="Li M."/>
        </authorList>
    </citation>
    <scope>NUCLEOTIDE SEQUENCE [LARGE SCALE GENOMIC DNA]</scope>
    <source>
        <strain evidence="3">HyVt-115</strain>
    </source>
</reference>
<dbReference type="Pfam" id="PF00589">
    <property type="entry name" value="Phage_integrase"/>
    <property type="match status" value="1"/>
</dbReference>
<comment type="caution">
    <text evidence="3">The sequence shown here is derived from an EMBL/GenBank/DDBJ whole genome shotgun (WGS) entry which is preliminary data.</text>
</comment>
<dbReference type="AlphaFoldDB" id="A0A7C0U6Y5"/>
<evidence type="ECO:0000259" key="2">
    <source>
        <dbReference type="PROSITE" id="PS51898"/>
    </source>
</evidence>
<dbReference type="InterPro" id="IPR002104">
    <property type="entry name" value="Integrase_catalytic"/>
</dbReference>
<keyword evidence="1" id="KW-0233">DNA recombination</keyword>
<feature type="non-terminal residue" evidence="3">
    <location>
        <position position="102"/>
    </location>
</feature>
<protein>
    <submittedName>
        <fullName evidence="3">Site-specific integrase</fullName>
    </submittedName>
</protein>
<organism evidence="3">
    <name type="scientific">Thermosulfidibacter takaii</name>
    <dbReference type="NCBI Taxonomy" id="412593"/>
    <lineage>
        <taxon>Bacteria</taxon>
        <taxon>Pseudomonadati</taxon>
        <taxon>Thermosulfidibacterota</taxon>
        <taxon>Thermosulfidibacteria</taxon>
        <taxon>Thermosulfidibacterales</taxon>
        <taxon>Thermosulfidibacteraceae</taxon>
    </lineage>
</organism>
<feature type="domain" description="Tyr recombinase" evidence="2">
    <location>
        <begin position="1"/>
        <end position="102"/>
    </location>
</feature>
<dbReference type="InterPro" id="IPR011010">
    <property type="entry name" value="DNA_brk_join_enz"/>
</dbReference>
<dbReference type="EMBL" id="DQWS01000162">
    <property type="protein sequence ID" value="HDD53270.1"/>
    <property type="molecule type" value="Genomic_DNA"/>
</dbReference>
<dbReference type="InterPro" id="IPR013762">
    <property type="entry name" value="Integrase-like_cat_sf"/>
</dbReference>
<dbReference type="Gene3D" id="1.10.443.10">
    <property type="entry name" value="Intergrase catalytic core"/>
    <property type="match status" value="1"/>
</dbReference>